<reference evidence="6" key="2">
    <citation type="submission" date="2019-06" db="EMBL/GenBank/DDBJ databases">
        <title>Co-occurence of chitin degradation, pigmentation and bioactivity in marine Pseudoalteromonas.</title>
        <authorList>
            <person name="Sonnenschein E.C."/>
            <person name="Bech P.K."/>
        </authorList>
    </citation>
    <scope>NUCLEOTIDE SEQUENCE [LARGE SCALE GENOMIC DNA]</scope>
    <source>
        <strain evidence="6">S2897</strain>
    </source>
</reference>
<sequence length="416" mass="48191">MHIDILLANTEIKTANVSCLEDLIAPLTKEEFYSKYFEQRPFLIKRNLPEYYSLYLKIQQVEEILTTRKLQKSDLRIVKQGLLKPVGEYLNSNDTVDTNKALDAFQNGSTLIFEHLDLQHKPIGQMLYCLEAETMLGLRSNVYLTPKNSSGFSTHWDSHDVFILQIEGEKLWNIYDAPIELPNTDQTKHQRKTLQQVSPNKIQEITLQPGDIFYMPRGFVHEPATNTTASLHVTIGIRQHTVEHMLTKSLEDICCNNAELRKVLQLEQELDQQHIKSILIDEINSYDFNKSKQSLFRRYIKSRVPKRGVELFRTSAEDITLSTRLRIVQPSVYQLFTRRNDIQLCFDGKSIRLPTVLKKTLEQVFQIQSFVPEELESLDDNSKLVLVRKLYSEGFLEIERGTTSKINIGTNEMVPL</sequence>
<dbReference type="Proteomes" id="UP000305874">
    <property type="component" value="Unassembled WGS sequence"/>
</dbReference>
<evidence type="ECO:0000256" key="2">
    <source>
        <dbReference type="ARBA" id="ARBA00022723"/>
    </source>
</evidence>
<gene>
    <name evidence="5" type="ORF">CWC05_01265</name>
</gene>
<dbReference type="Gene3D" id="2.60.120.650">
    <property type="entry name" value="Cupin"/>
    <property type="match status" value="1"/>
</dbReference>
<comment type="cofactor">
    <cofactor evidence="1">
        <name>Fe(2+)</name>
        <dbReference type="ChEBI" id="CHEBI:29033"/>
    </cofactor>
</comment>
<keyword evidence="3" id="KW-0408">Iron</keyword>
<dbReference type="InterPro" id="IPR039994">
    <property type="entry name" value="NO66-like"/>
</dbReference>
<dbReference type="Pfam" id="PF08007">
    <property type="entry name" value="JmjC_2"/>
    <property type="match status" value="1"/>
</dbReference>
<dbReference type="PANTHER" id="PTHR13096:SF9">
    <property type="entry name" value="BIFUNCTIONAL LYSINE-SPECIFIC DEMETHYLASE AND HISTIDYL-HYDROXYLASE"/>
    <property type="match status" value="1"/>
</dbReference>
<evidence type="ECO:0000256" key="1">
    <source>
        <dbReference type="ARBA" id="ARBA00001954"/>
    </source>
</evidence>
<evidence type="ECO:0000259" key="4">
    <source>
        <dbReference type="PROSITE" id="PS51184"/>
    </source>
</evidence>
<dbReference type="GO" id="GO:0032453">
    <property type="term" value="F:histone H3K4 demethylase activity"/>
    <property type="evidence" value="ECO:0007669"/>
    <property type="project" value="TreeGrafter"/>
</dbReference>
<evidence type="ECO:0000313" key="6">
    <source>
        <dbReference type="Proteomes" id="UP000305874"/>
    </source>
</evidence>
<reference evidence="5 6" key="1">
    <citation type="submission" date="2017-12" db="EMBL/GenBank/DDBJ databases">
        <authorList>
            <person name="Paulsen S."/>
            <person name="Gram L.K."/>
        </authorList>
    </citation>
    <scope>NUCLEOTIDE SEQUENCE [LARGE SCALE GENOMIC DNA]</scope>
    <source>
        <strain evidence="5 6">S2897</strain>
    </source>
</reference>
<evidence type="ECO:0000313" key="5">
    <source>
        <dbReference type="EMBL" id="TMP89013.1"/>
    </source>
</evidence>
<dbReference type="PANTHER" id="PTHR13096">
    <property type="entry name" value="MINA53 MYC INDUCED NUCLEAR ANTIGEN"/>
    <property type="match status" value="1"/>
</dbReference>
<dbReference type="PROSITE" id="PS51184">
    <property type="entry name" value="JMJC"/>
    <property type="match status" value="1"/>
</dbReference>
<proteinExistence type="predicted"/>
<keyword evidence="2" id="KW-0479">Metal-binding</keyword>
<accession>A0A5S3Z9X8</accession>
<protein>
    <recommendedName>
        <fullName evidence="4">JmjC domain-containing protein</fullName>
    </recommendedName>
</protein>
<dbReference type="RefSeq" id="WP_138547123.1">
    <property type="nucleotide sequence ID" value="NZ_PNCG01000001.1"/>
</dbReference>
<dbReference type="GO" id="GO:0051864">
    <property type="term" value="F:histone H3K36 demethylase activity"/>
    <property type="evidence" value="ECO:0007669"/>
    <property type="project" value="TreeGrafter"/>
</dbReference>
<dbReference type="SUPFAM" id="SSF51197">
    <property type="entry name" value="Clavaminate synthase-like"/>
    <property type="match status" value="1"/>
</dbReference>
<comment type="caution">
    <text evidence="5">The sequence shown here is derived from an EMBL/GenBank/DDBJ whole genome shotgun (WGS) entry which is preliminary data.</text>
</comment>
<organism evidence="5 6">
    <name type="scientific">Pseudoalteromonas ruthenica</name>
    <dbReference type="NCBI Taxonomy" id="151081"/>
    <lineage>
        <taxon>Bacteria</taxon>
        <taxon>Pseudomonadati</taxon>
        <taxon>Pseudomonadota</taxon>
        <taxon>Gammaproteobacteria</taxon>
        <taxon>Alteromonadales</taxon>
        <taxon>Pseudoalteromonadaceae</taxon>
        <taxon>Pseudoalteromonas</taxon>
    </lineage>
</organism>
<dbReference type="GO" id="GO:0046872">
    <property type="term" value="F:metal ion binding"/>
    <property type="evidence" value="ECO:0007669"/>
    <property type="project" value="UniProtKB-KW"/>
</dbReference>
<dbReference type="AlphaFoldDB" id="A0A5S3Z9X8"/>
<evidence type="ECO:0000256" key="3">
    <source>
        <dbReference type="ARBA" id="ARBA00023004"/>
    </source>
</evidence>
<feature type="domain" description="JmjC" evidence="4">
    <location>
        <begin position="85"/>
        <end position="254"/>
    </location>
</feature>
<dbReference type="InterPro" id="IPR003347">
    <property type="entry name" value="JmjC_dom"/>
</dbReference>
<dbReference type="EMBL" id="PNCG01000001">
    <property type="protein sequence ID" value="TMP89013.1"/>
    <property type="molecule type" value="Genomic_DNA"/>
</dbReference>
<name>A0A5S3Z9X8_9GAMM</name>